<evidence type="ECO:0000256" key="1">
    <source>
        <dbReference type="PIRSR" id="PIRSR000705-1"/>
    </source>
</evidence>
<gene>
    <name evidence="4" type="ORF">HF295_07805</name>
</gene>
<accession>A0A7L6N3B8</accession>
<dbReference type="AlphaFoldDB" id="A0A7L6N3B8"/>
<keyword evidence="2" id="KW-0547">Nucleotide-binding</keyword>
<dbReference type="PANTHER" id="PTHR10513:SF35">
    <property type="entry name" value="DEOXYADENOSINE KINASE"/>
    <property type="match status" value="1"/>
</dbReference>
<dbReference type="GO" id="GO:0005737">
    <property type="term" value="C:cytoplasm"/>
    <property type="evidence" value="ECO:0007669"/>
    <property type="project" value="TreeGrafter"/>
</dbReference>
<dbReference type="RefSeq" id="WP_312031608.1">
    <property type="nucleotide sequence ID" value="NZ_CP051151.1"/>
</dbReference>
<proteinExistence type="predicted"/>
<keyword evidence="4" id="KW-0808">Transferase</keyword>
<feature type="active site" description="Proton acceptor" evidence="1">
    <location>
        <position position="77"/>
    </location>
</feature>
<sequence length="213" mass="25070">MRIGIIGPIGSGKSTLSHLLSSYYNVPMVKEPVESSPFLPLFYADKKKFALVSQAAFYGELFLSMWHTKDEQFLICDSTMFSNLVFVELLKKENMMTDGEVELTYKIADAHMKLLPELDIHIVLVRDEDSLFDNVRKRSRSLEKDQYDYLKFHYKHYGRVLDQVFSKYNVPKEKILYLRVDNMFNQLHFNDLVAKIEDKYHQSKHQQQTLDLN</sequence>
<reference evidence="4 5" key="1">
    <citation type="submission" date="2020-04" db="EMBL/GenBank/DDBJ databases">
        <authorList>
            <person name="Zheng R.K."/>
            <person name="Sun C.M."/>
        </authorList>
    </citation>
    <scope>NUCLEOTIDE SEQUENCE [LARGE SCALE GENOMIC DNA]</scope>
    <source>
        <strain evidence="5">zrk29</strain>
    </source>
</reference>
<feature type="domain" description="Deoxynucleoside kinase" evidence="3">
    <location>
        <begin position="3"/>
        <end position="197"/>
    </location>
</feature>
<dbReference type="EMBL" id="CP051151">
    <property type="protein sequence ID" value="QLY40760.1"/>
    <property type="molecule type" value="Genomic_DNA"/>
</dbReference>
<dbReference type="InterPro" id="IPR031314">
    <property type="entry name" value="DNK_dom"/>
</dbReference>
<dbReference type="Proteomes" id="UP000512167">
    <property type="component" value="Chromosome"/>
</dbReference>
<name>A0A7L6N3B8_9MOLU</name>
<keyword evidence="5" id="KW-1185">Reference proteome</keyword>
<dbReference type="Gene3D" id="3.40.50.300">
    <property type="entry name" value="P-loop containing nucleotide triphosphate hydrolases"/>
    <property type="match status" value="1"/>
</dbReference>
<evidence type="ECO:0000313" key="5">
    <source>
        <dbReference type="Proteomes" id="UP000512167"/>
    </source>
</evidence>
<dbReference type="SUPFAM" id="SSF52540">
    <property type="entry name" value="P-loop containing nucleoside triphosphate hydrolases"/>
    <property type="match status" value="1"/>
</dbReference>
<keyword evidence="4" id="KW-0418">Kinase</keyword>
<feature type="binding site" evidence="2">
    <location>
        <begin position="7"/>
        <end position="15"/>
    </location>
    <ligand>
        <name>ATP</name>
        <dbReference type="ChEBI" id="CHEBI:30616"/>
    </ligand>
</feature>
<dbReference type="GO" id="GO:0019136">
    <property type="term" value="F:deoxynucleoside kinase activity"/>
    <property type="evidence" value="ECO:0007669"/>
    <property type="project" value="InterPro"/>
</dbReference>
<dbReference type="PANTHER" id="PTHR10513">
    <property type="entry name" value="DEOXYNUCLEOSIDE KINASE"/>
    <property type="match status" value="1"/>
</dbReference>
<dbReference type="GO" id="GO:0005524">
    <property type="term" value="F:ATP binding"/>
    <property type="evidence" value="ECO:0007669"/>
    <property type="project" value="UniProtKB-KW"/>
</dbReference>
<evidence type="ECO:0000313" key="4">
    <source>
        <dbReference type="EMBL" id="QLY40760.1"/>
    </source>
</evidence>
<protein>
    <submittedName>
        <fullName evidence="4">Deoxynucleoside kinase</fullName>
    </submittedName>
</protein>
<evidence type="ECO:0000259" key="3">
    <source>
        <dbReference type="Pfam" id="PF01712"/>
    </source>
</evidence>
<organism evidence="4 5">
    <name type="scientific">Hujiaoplasma nucleasis</name>
    <dbReference type="NCBI Taxonomy" id="2725268"/>
    <lineage>
        <taxon>Bacteria</taxon>
        <taxon>Bacillati</taxon>
        <taxon>Mycoplasmatota</taxon>
        <taxon>Mollicutes</taxon>
        <taxon>Candidatus Izemoplasmatales</taxon>
        <taxon>Hujiaoplasmataceae</taxon>
        <taxon>Hujiaoplasma</taxon>
    </lineage>
</organism>
<dbReference type="Pfam" id="PF01712">
    <property type="entry name" value="dNK"/>
    <property type="match status" value="1"/>
</dbReference>
<dbReference type="InterPro" id="IPR027417">
    <property type="entry name" value="P-loop_NTPase"/>
</dbReference>
<evidence type="ECO:0000256" key="2">
    <source>
        <dbReference type="PIRSR" id="PIRSR000705-3"/>
    </source>
</evidence>
<dbReference type="InterPro" id="IPR002624">
    <property type="entry name" value="DCK/DGK"/>
</dbReference>
<dbReference type="InterPro" id="IPR050566">
    <property type="entry name" value="Deoxyribonucleoside_kinase"/>
</dbReference>
<keyword evidence="2" id="KW-0067">ATP-binding</keyword>
<dbReference type="KEGG" id="tbk:HF295_07805"/>
<dbReference type="PIRSF" id="PIRSF000705">
    <property type="entry name" value="DNK"/>
    <property type="match status" value="1"/>
</dbReference>